<protein>
    <recommendedName>
        <fullName evidence="3">DUF2188 domain-containing protein</fullName>
    </recommendedName>
</protein>
<sequence length="69" mass="8042">MGINQHVILEDEEWQVKGDGNMQATKVFDSQEEAVSYAKEISTYEKSKLIIHDEDGEICKKYDYMKEPQ</sequence>
<proteinExistence type="predicted"/>
<dbReference type="HOGENOM" id="CLU_179056_2_2_0"/>
<name>D1AK01_SEBTE</name>
<dbReference type="Proteomes" id="UP000000845">
    <property type="component" value="Chromosome"/>
</dbReference>
<dbReference type="eggNOG" id="ENOG5030WM6">
    <property type="taxonomic scope" value="Bacteria"/>
</dbReference>
<dbReference type="EMBL" id="CP001739">
    <property type="protein sequence ID" value="ACZ08917.1"/>
    <property type="molecule type" value="Genomic_DNA"/>
</dbReference>
<evidence type="ECO:0000313" key="2">
    <source>
        <dbReference type="Proteomes" id="UP000000845"/>
    </source>
</evidence>
<dbReference type="InterPro" id="IPR018691">
    <property type="entry name" value="DUF2188"/>
</dbReference>
<dbReference type="AlphaFoldDB" id="D1AK01"/>
<reference evidence="1 2" key="2">
    <citation type="journal article" date="2010" name="Stand. Genomic Sci.">
        <title>Complete genome sequence of Sebaldella termitidis type strain (NCTC 11300).</title>
        <authorList>
            <person name="Harmon-Smith M."/>
            <person name="Celia L."/>
            <person name="Chertkov O."/>
            <person name="Lapidus A."/>
            <person name="Copeland A."/>
            <person name="Glavina Del Rio T."/>
            <person name="Nolan M."/>
            <person name="Lucas S."/>
            <person name="Tice H."/>
            <person name="Cheng J.F."/>
            <person name="Han C."/>
            <person name="Detter J.C."/>
            <person name="Bruce D."/>
            <person name="Goodwin L."/>
            <person name="Pitluck S."/>
            <person name="Pati A."/>
            <person name="Liolios K."/>
            <person name="Ivanova N."/>
            <person name="Mavromatis K."/>
            <person name="Mikhailova N."/>
            <person name="Chen A."/>
            <person name="Palaniappan K."/>
            <person name="Land M."/>
            <person name="Hauser L."/>
            <person name="Chang Y.J."/>
            <person name="Jeffries C.D."/>
            <person name="Brettin T."/>
            <person name="Goker M."/>
            <person name="Beck B."/>
            <person name="Bristow J."/>
            <person name="Eisen J.A."/>
            <person name="Markowitz V."/>
            <person name="Hugenholtz P."/>
            <person name="Kyrpides N.C."/>
            <person name="Klenk H.P."/>
            <person name="Chen F."/>
        </authorList>
    </citation>
    <scope>NUCLEOTIDE SEQUENCE [LARGE SCALE GENOMIC DNA]</scope>
    <source>
        <strain evidence="2">ATCC 33386 / NCTC 11300</strain>
    </source>
</reference>
<evidence type="ECO:0000313" key="1">
    <source>
        <dbReference type="EMBL" id="ACZ08917.1"/>
    </source>
</evidence>
<gene>
    <name evidence="1" type="ordered locus">Sterm_2062</name>
</gene>
<keyword evidence="2" id="KW-1185">Reference proteome</keyword>
<organism evidence="1 2">
    <name type="scientific">Sebaldella termitidis (strain ATCC 33386 / NCTC 11300)</name>
    <dbReference type="NCBI Taxonomy" id="526218"/>
    <lineage>
        <taxon>Bacteria</taxon>
        <taxon>Fusobacteriati</taxon>
        <taxon>Fusobacteriota</taxon>
        <taxon>Fusobacteriia</taxon>
        <taxon>Fusobacteriales</taxon>
        <taxon>Leptotrichiaceae</taxon>
        <taxon>Sebaldella</taxon>
    </lineage>
</organism>
<dbReference type="KEGG" id="str:Sterm_2062"/>
<accession>D1AK01</accession>
<reference evidence="2" key="1">
    <citation type="submission" date="2009-09" db="EMBL/GenBank/DDBJ databases">
        <title>The complete chromosome of Sebaldella termitidis ATCC 33386.</title>
        <authorList>
            <consortium name="US DOE Joint Genome Institute (JGI-PGF)"/>
            <person name="Lucas S."/>
            <person name="Copeland A."/>
            <person name="Lapidus A."/>
            <person name="Glavina del Rio T."/>
            <person name="Dalin E."/>
            <person name="Tice H."/>
            <person name="Bruce D."/>
            <person name="Goodwin L."/>
            <person name="Pitluck S."/>
            <person name="Kyrpides N."/>
            <person name="Mavromatis K."/>
            <person name="Ivanova N."/>
            <person name="Mikhailova N."/>
            <person name="Sims D."/>
            <person name="Meincke L."/>
            <person name="Brettin T."/>
            <person name="Detter J.C."/>
            <person name="Han C."/>
            <person name="Larimer F."/>
            <person name="Land M."/>
            <person name="Hauser L."/>
            <person name="Markowitz V."/>
            <person name="Cheng J.F."/>
            <person name="Hugenholtz P."/>
            <person name="Woyke T."/>
            <person name="Wu D."/>
            <person name="Eisen J.A."/>
        </authorList>
    </citation>
    <scope>NUCLEOTIDE SEQUENCE [LARGE SCALE GENOMIC DNA]</scope>
    <source>
        <strain evidence="2">ATCC 33386 / NCTC 11300</strain>
    </source>
</reference>
<evidence type="ECO:0008006" key="3">
    <source>
        <dbReference type="Google" id="ProtNLM"/>
    </source>
</evidence>
<dbReference type="Pfam" id="PF09954">
    <property type="entry name" value="DUF2188"/>
    <property type="match status" value="1"/>
</dbReference>